<keyword evidence="4 10" id="KW-0349">Heme</keyword>
<evidence type="ECO:0000259" key="11">
    <source>
        <dbReference type="PROSITE" id="PS50905"/>
    </source>
</evidence>
<dbReference type="Pfam" id="PF00210">
    <property type="entry name" value="Ferritin"/>
    <property type="match status" value="1"/>
</dbReference>
<keyword evidence="3 8" id="KW-0409">Iron storage</keyword>
<evidence type="ECO:0000256" key="6">
    <source>
        <dbReference type="ARBA" id="ARBA00023004"/>
    </source>
</evidence>
<dbReference type="InterPro" id="IPR009078">
    <property type="entry name" value="Ferritin-like_SF"/>
</dbReference>
<dbReference type="EMBL" id="VKAD01000001">
    <property type="protein sequence ID" value="TXR53245.1"/>
    <property type="molecule type" value="Genomic_DNA"/>
</dbReference>
<dbReference type="EC" id="1.16.3.1" evidence="8"/>
<dbReference type="OrthoDB" id="9800505at2"/>
<evidence type="ECO:0000313" key="13">
    <source>
        <dbReference type="Proteomes" id="UP000321764"/>
    </source>
</evidence>
<evidence type="ECO:0000256" key="2">
    <source>
        <dbReference type="ARBA" id="ARBA00008093"/>
    </source>
</evidence>
<dbReference type="RefSeq" id="WP_147712448.1">
    <property type="nucleotide sequence ID" value="NZ_VKAD01000001.1"/>
</dbReference>
<accession>A0A5C8Z555</accession>
<name>A0A5C8Z555_9GAMM</name>
<reference evidence="12 13" key="1">
    <citation type="submission" date="2019-07" db="EMBL/GenBank/DDBJ databases">
        <title>Reinekea sp. strain SSH23 genome sequencing and assembly.</title>
        <authorList>
            <person name="Kim I."/>
        </authorList>
    </citation>
    <scope>NUCLEOTIDE SEQUENCE [LARGE SCALE GENOMIC DNA]</scope>
    <source>
        <strain evidence="12 13">SSH23</strain>
    </source>
</reference>
<dbReference type="Gene3D" id="1.20.1260.10">
    <property type="match status" value="1"/>
</dbReference>
<dbReference type="Proteomes" id="UP000321764">
    <property type="component" value="Unassembled WGS sequence"/>
</dbReference>
<dbReference type="CDD" id="cd00907">
    <property type="entry name" value="Bacterioferritin"/>
    <property type="match status" value="1"/>
</dbReference>
<comment type="catalytic activity">
    <reaction evidence="7">
        <text>Fe(2+)(in) = Fe(2+)(out)</text>
        <dbReference type="Rhea" id="RHEA:28486"/>
        <dbReference type="ChEBI" id="CHEBI:29033"/>
    </reaction>
</comment>
<comment type="function">
    <text evidence="8">Iron-storage protein, whose ferroxidase center binds Fe(2+), oxidizes it using dioxygen to Fe(3+), and participates in the subsequent Fe(3+) oxide mineral core formation within the central cavity of the BFR protein shell.</text>
</comment>
<evidence type="ECO:0000256" key="7">
    <source>
        <dbReference type="ARBA" id="ARBA00036243"/>
    </source>
</evidence>
<evidence type="ECO:0000256" key="5">
    <source>
        <dbReference type="ARBA" id="ARBA00022723"/>
    </source>
</evidence>
<feature type="binding site" evidence="9">
    <location>
        <position position="127"/>
    </location>
    <ligand>
        <name>Fe cation</name>
        <dbReference type="ChEBI" id="CHEBI:24875"/>
        <label>1</label>
    </ligand>
</feature>
<comment type="catalytic activity">
    <reaction evidence="8">
        <text>4 Fe(2+) + O2 + 4 H(+) = 4 Fe(3+) + 2 H2O</text>
        <dbReference type="Rhea" id="RHEA:11148"/>
        <dbReference type="ChEBI" id="CHEBI:15377"/>
        <dbReference type="ChEBI" id="CHEBI:15378"/>
        <dbReference type="ChEBI" id="CHEBI:15379"/>
        <dbReference type="ChEBI" id="CHEBI:29033"/>
        <dbReference type="ChEBI" id="CHEBI:29034"/>
        <dbReference type="EC" id="1.16.3.1"/>
    </reaction>
</comment>
<comment type="cofactor">
    <cofactor evidence="1">
        <name>heme b</name>
        <dbReference type="ChEBI" id="CHEBI:60344"/>
    </cofactor>
</comment>
<dbReference type="PROSITE" id="PS50905">
    <property type="entry name" value="FERRITIN_LIKE"/>
    <property type="match status" value="1"/>
</dbReference>
<dbReference type="PANTHER" id="PTHR30295">
    <property type="entry name" value="BACTERIOFERRITIN"/>
    <property type="match status" value="1"/>
</dbReference>
<dbReference type="InterPro" id="IPR008331">
    <property type="entry name" value="Ferritin_DPS_dom"/>
</dbReference>
<dbReference type="NCBIfam" id="TIGR00754">
    <property type="entry name" value="bfr"/>
    <property type="match status" value="1"/>
</dbReference>
<feature type="binding site" evidence="9">
    <location>
        <position position="18"/>
    </location>
    <ligand>
        <name>Fe cation</name>
        <dbReference type="ChEBI" id="CHEBI:24875"/>
        <label>1</label>
    </ligand>
</feature>
<evidence type="ECO:0000256" key="9">
    <source>
        <dbReference type="PIRSR" id="PIRSR002560-1"/>
    </source>
</evidence>
<gene>
    <name evidence="12" type="primary">bfr</name>
    <name evidence="12" type="ORF">FME95_01335</name>
</gene>
<comment type="caution">
    <text evidence="12">The sequence shown here is derived from an EMBL/GenBank/DDBJ whole genome shotgun (WGS) entry which is preliminary data.</text>
</comment>
<evidence type="ECO:0000256" key="3">
    <source>
        <dbReference type="ARBA" id="ARBA00022434"/>
    </source>
</evidence>
<dbReference type="InterPro" id="IPR009040">
    <property type="entry name" value="Ferritin-like_diiron"/>
</dbReference>
<sequence length="158" mass="18643">MKGDRQVLVELNKILKNELTSINQFFLHARMYNNWGFEVLNEKAYKKSIKDMKQSDEIINRILFLEGLPNLQDLGKLHIGEHTEEMIECDSQIQLAQIAQLKDSIKVCEDLKDFTSRELLKSILAYEEDYLDWLETQQHLIETLSIEKYLQSQIHDDD</sequence>
<feature type="binding site" description="axial binding residue" evidence="9">
    <location>
        <position position="52"/>
    </location>
    <ligand>
        <name>heme b</name>
        <dbReference type="ChEBI" id="CHEBI:60344"/>
        <note>ligand shared between dimeric partners</note>
    </ligand>
    <ligandPart>
        <name>Fe</name>
        <dbReference type="ChEBI" id="CHEBI:18248"/>
    </ligandPart>
</feature>
<evidence type="ECO:0000256" key="8">
    <source>
        <dbReference type="PIRNR" id="PIRNR002560"/>
    </source>
</evidence>
<keyword evidence="5 8" id="KW-0479">Metal-binding</keyword>
<organism evidence="12 13">
    <name type="scientific">Reinekea thalattae</name>
    <dbReference type="NCBI Taxonomy" id="2593301"/>
    <lineage>
        <taxon>Bacteria</taxon>
        <taxon>Pseudomonadati</taxon>
        <taxon>Pseudomonadota</taxon>
        <taxon>Gammaproteobacteria</taxon>
        <taxon>Oceanospirillales</taxon>
        <taxon>Saccharospirillaceae</taxon>
        <taxon>Reinekea</taxon>
    </lineage>
</organism>
<feature type="binding site" evidence="9">
    <location>
        <position position="127"/>
    </location>
    <ligand>
        <name>Fe cation</name>
        <dbReference type="ChEBI" id="CHEBI:24875"/>
        <label>2</label>
    </ligand>
</feature>
<dbReference type="GO" id="GO:0006879">
    <property type="term" value="P:intracellular iron ion homeostasis"/>
    <property type="evidence" value="ECO:0007669"/>
    <property type="project" value="UniProtKB-KW"/>
</dbReference>
<dbReference type="GO" id="GO:0006826">
    <property type="term" value="P:iron ion transport"/>
    <property type="evidence" value="ECO:0007669"/>
    <property type="project" value="InterPro"/>
</dbReference>
<dbReference type="GO" id="GO:0020037">
    <property type="term" value="F:heme binding"/>
    <property type="evidence" value="ECO:0007669"/>
    <property type="project" value="TreeGrafter"/>
</dbReference>
<dbReference type="SUPFAM" id="SSF47240">
    <property type="entry name" value="Ferritin-like"/>
    <property type="match status" value="1"/>
</dbReference>
<dbReference type="PRINTS" id="PR00601">
    <property type="entry name" value="BACFERRITIN"/>
</dbReference>
<dbReference type="AlphaFoldDB" id="A0A5C8Z555"/>
<evidence type="ECO:0000256" key="1">
    <source>
        <dbReference type="ARBA" id="ARBA00001970"/>
    </source>
</evidence>
<keyword evidence="6 8" id="KW-0408">Iron</keyword>
<dbReference type="PANTHER" id="PTHR30295:SF0">
    <property type="entry name" value="BACTERIOFERRITIN"/>
    <property type="match status" value="1"/>
</dbReference>
<evidence type="ECO:0000256" key="4">
    <source>
        <dbReference type="ARBA" id="ARBA00022617"/>
    </source>
</evidence>
<dbReference type="PROSITE" id="PS00549">
    <property type="entry name" value="BACTERIOFERRITIN"/>
    <property type="match status" value="1"/>
</dbReference>
<proteinExistence type="inferred from homology"/>
<comment type="similarity">
    <text evidence="2 8 10">Belongs to the bacterioferritin family.</text>
</comment>
<dbReference type="InterPro" id="IPR012347">
    <property type="entry name" value="Ferritin-like"/>
</dbReference>
<evidence type="ECO:0000256" key="10">
    <source>
        <dbReference type="RuleBase" id="RU000623"/>
    </source>
</evidence>
<dbReference type="PIRSF" id="PIRSF002560">
    <property type="entry name" value="Bacterioferritin"/>
    <property type="match status" value="1"/>
</dbReference>
<dbReference type="GO" id="GO:0005829">
    <property type="term" value="C:cytosol"/>
    <property type="evidence" value="ECO:0007669"/>
    <property type="project" value="TreeGrafter"/>
</dbReference>
<feature type="domain" description="Ferritin-like diiron" evidence="11">
    <location>
        <begin position="1"/>
        <end position="145"/>
    </location>
</feature>
<dbReference type="GO" id="GO:0004322">
    <property type="term" value="F:ferroxidase activity"/>
    <property type="evidence" value="ECO:0007669"/>
    <property type="project" value="UniProtKB-EC"/>
</dbReference>
<dbReference type="InterPro" id="IPR002024">
    <property type="entry name" value="Bacterioferritin"/>
</dbReference>
<evidence type="ECO:0000313" key="12">
    <source>
        <dbReference type="EMBL" id="TXR53245.1"/>
    </source>
</evidence>
<protein>
    <recommendedName>
        <fullName evidence="8 10">Bacterioferritin</fullName>
        <ecNumber evidence="8">1.16.3.1</ecNumber>
    </recommendedName>
</protein>
<keyword evidence="13" id="KW-1185">Reference proteome</keyword>
<dbReference type="GO" id="GO:0008199">
    <property type="term" value="F:ferric iron binding"/>
    <property type="evidence" value="ECO:0007669"/>
    <property type="project" value="InterPro"/>
</dbReference>